<dbReference type="RefSeq" id="WP_047877290.1">
    <property type="nucleotide sequence ID" value="NZ_LDOT01000002.1"/>
</dbReference>
<dbReference type="STRING" id="1195763.ABT56_02735"/>
<evidence type="ECO:0000256" key="2">
    <source>
        <dbReference type="SAM" id="SignalP"/>
    </source>
</evidence>
<dbReference type="Proteomes" id="UP000036097">
    <property type="component" value="Unassembled WGS sequence"/>
</dbReference>
<comment type="caution">
    <text evidence="3">The sequence shown here is derived from an EMBL/GenBank/DDBJ whole genome shotgun (WGS) entry which is preliminary data.</text>
</comment>
<evidence type="ECO:0000313" key="4">
    <source>
        <dbReference type="Proteomes" id="UP000036097"/>
    </source>
</evidence>
<evidence type="ECO:0000256" key="1">
    <source>
        <dbReference type="SAM" id="MobiDB-lite"/>
    </source>
</evidence>
<feature type="signal peptide" evidence="2">
    <location>
        <begin position="1"/>
        <end position="21"/>
    </location>
</feature>
<organism evidence="3 4">
    <name type="scientific">Photobacterium aquae</name>
    <dbReference type="NCBI Taxonomy" id="1195763"/>
    <lineage>
        <taxon>Bacteria</taxon>
        <taxon>Pseudomonadati</taxon>
        <taxon>Pseudomonadota</taxon>
        <taxon>Gammaproteobacteria</taxon>
        <taxon>Vibrionales</taxon>
        <taxon>Vibrionaceae</taxon>
        <taxon>Photobacterium</taxon>
    </lineage>
</organism>
<reference evidence="3 4" key="1">
    <citation type="submission" date="2015-05" db="EMBL/GenBank/DDBJ databases">
        <title>Photobacterium galathea sp. nov.</title>
        <authorList>
            <person name="Machado H."/>
            <person name="Gram L."/>
        </authorList>
    </citation>
    <scope>NUCLEOTIDE SEQUENCE [LARGE SCALE GENOMIC DNA]</scope>
    <source>
        <strain evidence="3 4">CGMCC 1.12159</strain>
    </source>
</reference>
<gene>
    <name evidence="3" type="ORF">ABT56_02735</name>
</gene>
<dbReference type="EMBL" id="LDOT01000002">
    <property type="protein sequence ID" value="KLV09129.1"/>
    <property type="molecule type" value="Genomic_DNA"/>
</dbReference>
<evidence type="ECO:0000313" key="3">
    <source>
        <dbReference type="EMBL" id="KLV09129.1"/>
    </source>
</evidence>
<keyword evidence="2" id="KW-0732">Signal</keyword>
<dbReference type="AlphaFoldDB" id="A0A0J1HBT8"/>
<protein>
    <recommendedName>
        <fullName evidence="5">Cadherin domain-containing protein</fullName>
    </recommendedName>
</protein>
<sequence>MKKFKYSMLTALVCGSLTLFGCGGGGDDGGSSSAPAGSLQPTKQAREPLTSEDTTLNYTDNLTFTPALGNQYGSIKLRIIDSQPAGMATLSPDATSISVLKPGILTITAIDHSGDYQDSDTTFTLYVNKGINPVFHGQDLSVHLNDGDKQRITVNNAHGELFFSVDPASQNLIDVDPVTGEITPYAAGIATVHVTDQGNDRFEPATTTINVTISALNAPSLGFAPLSEPYAPQYEMLPWRIYGNENAIYHYSLSDDSPDNVINIDKDSGLITVLNVGEVTVNVIATNGESYDHPVQTTSFPVTITQGNRLPITVDPVSVIFQPDALIEPNVRSVIAPPRYVLEGNSDAVMINPLSGLPQIIGTGSASITAIDDRDPNYPSSNYTFSVVINKGEHPGITKTAAIDVPFNDGQILSPRLEGQFGTLTFKPDPASSDNPVAINGDKLIIQHAGKTTLRVTDSGGTNYRESTPVPVAINIEKIPHPGWAVKDLKQPYQAMCYPLSNLVSGNQAALDITANSNPNVADYDSALNCLNIKNTGTTTLTLNVKESQNYLASKSQSLSVIMTPADTQLSASSVKAIYKAGNASLAPPAIIGKHGTLLYALADGADNSVVRIDPANGQMTILNAGKTTVAVKDSGSALYKPAETFFNVEITPSVAVVEAHYPDTTYTPGKSILPVVEGLPSDTVLRYSLVDKGDTPVKQISSTSGALEIQSAGNFTVMINADSRNYTVDPFSANGNIAKAEHPGLSVKPLQVTYAPGKQVTLPIEQAPIGTRHFSESGSSYLVDIDNNTGLISLLDYTYLYSSASLYISESGDENYYPLSDNAQTKVTVLPPPTGSSNRDITLDHVGTLFESRLNPTADNDSFKNLQETKVMFAGTRHAPASGELLKKHGAGEMVVVRMVPEGESPTPSNIKPVMFLVQRFDGCPSQVNRDSVAAKRATPQPMDEYIRCDGGTTNRFLTFTLIDDSALNAGNWQAAVPFVAYRQSPMPFKPTANGGCNEGTTANGDIEYCSDKGLESPSTINEWNRIDIRLSK</sequence>
<dbReference type="PATRIC" id="fig|1195763.3.peg.593"/>
<dbReference type="PROSITE" id="PS51257">
    <property type="entry name" value="PROKAR_LIPOPROTEIN"/>
    <property type="match status" value="1"/>
</dbReference>
<feature type="region of interest" description="Disordered" evidence="1">
    <location>
        <begin position="30"/>
        <end position="50"/>
    </location>
</feature>
<feature type="chain" id="PRO_5005252339" description="Cadherin domain-containing protein" evidence="2">
    <location>
        <begin position="22"/>
        <end position="1034"/>
    </location>
</feature>
<name>A0A0J1HBT8_9GAMM</name>
<evidence type="ECO:0008006" key="5">
    <source>
        <dbReference type="Google" id="ProtNLM"/>
    </source>
</evidence>
<dbReference type="CDD" id="cd11304">
    <property type="entry name" value="Cadherin_repeat"/>
    <property type="match status" value="1"/>
</dbReference>
<accession>A0A0J1HBT8</accession>
<proteinExistence type="predicted"/>
<dbReference type="OrthoDB" id="5829502at2"/>
<keyword evidence="4" id="KW-1185">Reference proteome</keyword>